<dbReference type="InterPro" id="IPR029510">
    <property type="entry name" value="Ald_DH_CS_GLU"/>
</dbReference>
<sequence>MSEVSMRHHGAVSESRARVRANYAADEAAVLHGLVERIKLSEEDRRKVAAVGAHYVERVRKETSPSMMEAFLAQYGLSTAEGVGLMCLAEALLRVPDAETIDDLIHDKIEPSDWGAHLGKSSSSMVNASTWALMLTGKVLEEDPKGPVRALRGLVRRMGEPVVRTAVGQSMKILGRQFVLGQTIEEGMKNARELEKQGYTYSYDMLGEAARTDADAVRYHEAYAKAIAAIAKQAKGDVRSSPGISVKLSALHPRYEYTHRDTVMAELVPRALELARQAAKANIGFNIDAEEQDRLDLSLDVIEALLSDPGLAGWDGFGVVVQAYGRRAAPVIETLYDLAERLDRRIMVRLVKGAYWDTEIKLAQEMGVETFPVFTRKVNTDVSYMACAQLLLDRRDRIYPQFATHNAHTCAAVVAMAGDDKDSFEFQRLHGMGESLHHIVKQSEGTRCRIYAPVGAHRDLLAYLVRRLLENGANSSFVNQVVDKSIPTSEVSRDPVAEMRRLGDAIPSPSIREPGELFAPERKNSRGYRINEPASILPLLAAREAFADTTWTAGPMLAGSPAPQGPARDAVSPADGSHVVGRVHEATPAEVAAALDAAHDGFRDWSARPVAERAEVLRRTADLYEQHIAELTVITTREAGKMMFDGIAEVREAVDFLRYYANEGERLEAEEPGSARGVFVCISPWNFPLAIFTGQIAAALAAGNAVLAKPAEQTPLIAARAVELMREAGLPEAALQLLPGDGPTVGGPLTSDPRIAGVCFTGSTPVAQIIHKALAQNAGPDAVLIAETGGLNAMIVDSTALTEQAVRDILISSFQSAGQRCSALRMLYVQEEARERLLTMLDGAMDALTIGDPWNTDTDVSPVIDAEAQADISAYVAAQEKAGKVLKKLPAPDVGTFVSPAVVQVGGIEDLEREIFGPILHVATFKARDIDRVVDAINDRGYGLTFGLHTRIDDRVQQIVERIHVGNIYVNRNQIGAIVGSQPFGGEGLSGTGPKAGGPLYVTRFRRTAAAERHEPPRGNAVQLGDLQSALDGLDARNWAARPDRVEVLRKALSGKSGLTRKALNETAALDMTPQTLPGPTGESNRLSLYPKGPVLCLGPTLDIAVAQAAQALGAGCAAVLVAPDAKQSVRPLIDAGAPVAALDGSVSAETLSAVKGIAAVAAAGASDWTRELRLALAERDGAIVSLETQTIAPERYVVERHLCIDTTAAGGNASLLATTE</sequence>
<comment type="similarity">
    <text evidence="5">In the N-terminal section; belongs to the proline dehydrogenase family.</text>
</comment>
<dbReference type="RefSeq" id="WP_102626006.1">
    <property type="nucleotide sequence ID" value="NZ_PDOH01000018.1"/>
</dbReference>
<comment type="caution">
    <text evidence="14">The sequence shown here is derived from an EMBL/GenBank/DDBJ whole genome shotgun (WGS) entry which is preliminary data.</text>
</comment>
<dbReference type="Gene3D" id="3.40.309.10">
    <property type="entry name" value="Aldehyde Dehydrogenase, Chain A, domain 2"/>
    <property type="match status" value="1"/>
</dbReference>
<evidence type="ECO:0000256" key="9">
    <source>
        <dbReference type="SAM" id="MobiDB-lite"/>
    </source>
</evidence>
<evidence type="ECO:0000256" key="5">
    <source>
        <dbReference type="PIRNR" id="PIRNR000197"/>
    </source>
</evidence>
<organism evidence="14 15">
    <name type="scientific">Halomonas heilongjiangensis</name>
    <dbReference type="NCBI Taxonomy" id="1387883"/>
    <lineage>
        <taxon>Bacteria</taxon>
        <taxon>Pseudomonadati</taxon>
        <taxon>Pseudomonadota</taxon>
        <taxon>Gammaproteobacteria</taxon>
        <taxon>Oceanospirillales</taxon>
        <taxon>Halomonadaceae</taxon>
        <taxon>Halomonas</taxon>
    </lineage>
</organism>
<dbReference type="NCBIfam" id="NF008869">
    <property type="entry name" value="PRK11904.1"/>
    <property type="match status" value="1"/>
</dbReference>
<dbReference type="Pfam" id="PF00171">
    <property type="entry name" value="Aldedh"/>
    <property type="match status" value="1"/>
</dbReference>
<dbReference type="PANTHER" id="PTHR42862:SF1">
    <property type="entry name" value="DELTA-1-PYRROLINE-5-CARBOXYLATE DEHYDROGENASE 2, ISOFORM A-RELATED"/>
    <property type="match status" value="1"/>
</dbReference>
<comment type="catalytic activity">
    <reaction evidence="5">
        <text>L-proline + a quinone = (S)-1-pyrroline-5-carboxylate + a quinol + H(+)</text>
        <dbReference type="Rhea" id="RHEA:23784"/>
        <dbReference type="ChEBI" id="CHEBI:15378"/>
        <dbReference type="ChEBI" id="CHEBI:17388"/>
        <dbReference type="ChEBI" id="CHEBI:24646"/>
        <dbReference type="ChEBI" id="CHEBI:60039"/>
        <dbReference type="ChEBI" id="CHEBI:132124"/>
        <dbReference type="EC" id="1.5.5.2"/>
    </reaction>
</comment>
<evidence type="ECO:0000259" key="10">
    <source>
        <dbReference type="Pfam" id="PF00171"/>
    </source>
</evidence>
<dbReference type="PIRSF" id="PIRSF000197">
    <property type="entry name" value="Bifunct_PutA"/>
    <property type="match status" value="1"/>
</dbReference>
<evidence type="ECO:0000259" key="13">
    <source>
        <dbReference type="Pfam" id="PF18327"/>
    </source>
</evidence>
<dbReference type="InterPro" id="IPR005933">
    <property type="entry name" value="PutA_C"/>
</dbReference>
<accession>A0A2N7TVH8</accession>
<keyword evidence="5" id="KW-0678">Repressor</keyword>
<dbReference type="GO" id="GO:0003677">
    <property type="term" value="F:DNA binding"/>
    <property type="evidence" value="ECO:0007669"/>
    <property type="project" value="UniProtKB-KW"/>
</dbReference>
<dbReference type="GO" id="GO:0010133">
    <property type="term" value="P:L-proline catabolic process to L-glutamate"/>
    <property type="evidence" value="ECO:0007669"/>
    <property type="project" value="UniProtKB-UniRule"/>
</dbReference>
<dbReference type="CDD" id="cd07125">
    <property type="entry name" value="ALDH_PutA-P5CDH"/>
    <property type="match status" value="1"/>
</dbReference>
<keyword evidence="2 5" id="KW-0560">Oxidoreductase</keyword>
<evidence type="ECO:0000256" key="6">
    <source>
        <dbReference type="PIRSR" id="PIRSR000197-1"/>
    </source>
</evidence>
<comment type="catalytic activity">
    <reaction evidence="4 5">
        <text>L-glutamate 5-semialdehyde + NAD(+) + H2O = L-glutamate + NADH + 2 H(+)</text>
        <dbReference type="Rhea" id="RHEA:30235"/>
        <dbReference type="ChEBI" id="CHEBI:15377"/>
        <dbReference type="ChEBI" id="CHEBI:15378"/>
        <dbReference type="ChEBI" id="CHEBI:29985"/>
        <dbReference type="ChEBI" id="CHEBI:57540"/>
        <dbReference type="ChEBI" id="CHEBI:57945"/>
        <dbReference type="ChEBI" id="CHEBI:58066"/>
        <dbReference type="EC" id="1.2.1.88"/>
    </reaction>
</comment>
<proteinExistence type="inferred from homology"/>
<keyword evidence="5" id="KW-0805">Transcription regulation</keyword>
<dbReference type="Gene3D" id="3.40.605.10">
    <property type="entry name" value="Aldehyde Dehydrogenase, Chain A, domain 1"/>
    <property type="match status" value="1"/>
</dbReference>
<keyword evidence="15" id="KW-1185">Reference proteome</keyword>
<dbReference type="InterPro" id="IPR024082">
    <property type="entry name" value="PRODH_PutA_dom_II"/>
</dbReference>
<gene>
    <name evidence="14" type="ORF">C1H66_00750</name>
</gene>
<feature type="domain" description="Aldehyde dehydrogenase" evidence="10">
    <location>
        <begin position="569"/>
        <end position="1005"/>
    </location>
</feature>
<dbReference type="PANTHER" id="PTHR42862">
    <property type="entry name" value="DELTA-1-PYRROLINE-5-CARBOXYLATE DEHYDROGENASE 1, ISOFORM A-RELATED"/>
    <property type="match status" value="1"/>
</dbReference>
<dbReference type="InterPro" id="IPR002872">
    <property type="entry name" value="Proline_DH_dom"/>
</dbReference>
<dbReference type="PROSITE" id="PS00070">
    <property type="entry name" value="ALDEHYDE_DEHYDR_CYS"/>
    <property type="match status" value="1"/>
</dbReference>
<dbReference type="EMBL" id="PNRE01000003">
    <property type="protein sequence ID" value="PMR72204.1"/>
    <property type="molecule type" value="Genomic_DNA"/>
</dbReference>
<dbReference type="SUPFAM" id="SSF81935">
    <property type="entry name" value="N-terminal domain of bifunctional PutA protein"/>
    <property type="match status" value="1"/>
</dbReference>
<dbReference type="Pfam" id="PF18327">
    <property type="entry name" value="PRODH"/>
    <property type="match status" value="1"/>
</dbReference>
<dbReference type="SUPFAM" id="SSF53720">
    <property type="entry name" value="ALDH-like"/>
    <property type="match status" value="1"/>
</dbReference>
<dbReference type="UniPathway" id="UPA00261">
    <property type="reaction ID" value="UER00373"/>
</dbReference>
<feature type="active site" evidence="6 7">
    <location>
        <position position="787"/>
    </location>
</feature>
<evidence type="ECO:0000313" key="15">
    <source>
        <dbReference type="Proteomes" id="UP000235346"/>
    </source>
</evidence>
<comment type="function">
    <text evidence="5">Oxidizes proline to glutamate for use as a carbon and nitrogen source.</text>
</comment>
<evidence type="ECO:0000256" key="3">
    <source>
        <dbReference type="ARBA" id="ARBA00023027"/>
    </source>
</evidence>
<evidence type="ECO:0000256" key="1">
    <source>
        <dbReference type="ARBA" id="ARBA00004786"/>
    </source>
</evidence>
<dbReference type="Pfam" id="PF14850">
    <property type="entry name" value="Pro_dh-DNA_bdg"/>
    <property type="match status" value="1"/>
</dbReference>
<name>A0A2N7TVH8_9GAMM</name>
<keyword evidence="5" id="KW-0274">FAD</keyword>
<comment type="pathway">
    <text evidence="1 5">Amino-acid degradation; L-proline degradation into L-glutamate; L-glutamate from L-proline: step 2/2.</text>
</comment>
<dbReference type="GO" id="GO:0009898">
    <property type="term" value="C:cytoplasmic side of plasma membrane"/>
    <property type="evidence" value="ECO:0007669"/>
    <property type="project" value="TreeGrafter"/>
</dbReference>
<dbReference type="Gene3D" id="1.20.5.460">
    <property type="entry name" value="Single helix bin"/>
    <property type="match status" value="1"/>
</dbReference>
<evidence type="ECO:0000313" key="14">
    <source>
        <dbReference type="EMBL" id="PMR72204.1"/>
    </source>
</evidence>
<dbReference type="Proteomes" id="UP000235346">
    <property type="component" value="Unassembled WGS sequence"/>
</dbReference>
<dbReference type="PROSITE" id="PS00687">
    <property type="entry name" value="ALDEHYDE_DEHYDR_GLU"/>
    <property type="match status" value="1"/>
</dbReference>
<feature type="active site" evidence="6">
    <location>
        <position position="821"/>
    </location>
</feature>
<keyword evidence="5" id="KW-0642">Proline metabolism</keyword>
<dbReference type="InterPro" id="IPR016161">
    <property type="entry name" value="Ald_DH/histidinol_DH"/>
</dbReference>
<dbReference type="Pfam" id="PF01619">
    <property type="entry name" value="Pro_dh"/>
    <property type="match status" value="1"/>
</dbReference>
<feature type="domain" description="Proline utilization A proline dehydrogenase N-terminal" evidence="13">
    <location>
        <begin position="13"/>
        <end position="60"/>
    </location>
</feature>
<dbReference type="InterPro" id="IPR015590">
    <property type="entry name" value="Aldehyde_DH_dom"/>
</dbReference>
<dbReference type="GO" id="GO:0003700">
    <property type="term" value="F:DNA-binding transcription factor activity"/>
    <property type="evidence" value="ECO:0007669"/>
    <property type="project" value="InterPro"/>
</dbReference>
<dbReference type="InterPro" id="IPR016163">
    <property type="entry name" value="Ald_DH_C"/>
</dbReference>
<dbReference type="InterPro" id="IPR029041">
    <property type="entry name" value="FAD-linked_oxidoreductase-like"/>
</dbReference>
<dbReference type="AlphaFoldDB" id="A0A2N7TVH8"/>
<dbReference type="GO" id="GO:0004657">
    <property type="term" value="F:proline dehydrogenase activity"/>
    <property type="evidence" value="ECO:0007669"/>
    <property type="project" value="UniProtKB-UniRule"/>
</dbReference>
<reference evidence="14 15" key="1">
    <citation type="submission" date="2018-01" db="EMBL/GenBank/DDBJ databases">
        <title>Halomonas endophytica sp. nov., isolated from storage liquid in the stems of Populus euphratica.</title>
        <authorList>
            <person name="Chen C."/>
        </authorList>
    </citation>
    <scope>NUCLEOTIDE SEQUENCE [LARGE SCALE GENOMIC DNA]</scope>
    <source>
        <strain evidence="14 15">DSM 26881</strain>
    </source>
</reference>
<feature type="domain" description="Proline dehydrogenase PutA" evidence="12">
    <location>
        <begin position="67"/>
        <end position="178"/>
    </location>
</feature>
<feature type="domain" description="Proline dehydrogenase" evidence="11">
    <location>
        <begin position="188"/>
        <end position="480"/>
    </location>
</feature>
<keyword evidence="5" id="KW-0238">DNA-binding</keyword>
<feature type="region of interest" description="Disordered" evidence="9">
    <location>
        <begin position="556"/>
        <end position="575"/>
    </location>
</feature>
<comment type="pathway">
    <text evidence="5">Amino-acid degradation; L-proline degradation into L-glutamate; L-glutamate from L-proline: step 1/2.</text>
</comment>
<evidence type="ECO:0000256" key="4">
    <source>
        <dbReference type="ARBA" id="ARBA00048142"/>
    </source>
</evidence>
<evidence type="ECO:0000256" key="2">
    <source>
        <dbReference type="ARBA" id="ARBA00023002"/>
    </source>
</evidence>
<dbReference type="InterPro" id="IPR025703">
    <property type="entry name" value="Bifunct_PutA"/>
</dbReference>
<dbReference type="OrthoDB" id="9812625at2"/>
<dbReference type="InterPro" id="IPR016160">
    <property type="entry name" value="Ald_DH_CS_CYS"/>
</dbReference>
<dbReference type="EC" id="1.2.1.88" evidence="5"/>
<comment type="similarity">
    <text evidence="8">Belongs to the aldehyde dehydrogenase family.</text>
</comment>
<keyword evidence="5" id="KW-0285">Flavoprotein</keyword>
<keyword evidence="5" id="KW-0804">Transcription</keyword>
<keyword evidence="3 5" id="KW-0520">NAD</keyword>
<dbReference type="NCBIfam" id="TIGR01238">
    <property type="entry name" value="D1pyr5carbox3"/>
    <property type="match status" value="1"/>
</dbReference>
<dbReference type="InterPro" id="IPR050485">
    <property type="entry name" value="Proline_metab_enzyme"/>
</dbReference>
<dbReference type="SUPFAM" id="SSF51730">
    <property type="entry name" value="FAD-linked oxidoreductase"/>
    <property type="match status" value="1"/>
</dbReference>
<comment type="similarity">
    <text evidence="5">In the C-terminal section; belongs to the aldehyde dehydrogenase family.</text>
</comment>
<dbReference type="InterPro" id="IPR041349">
    <property type="entry name" value="PRODH"/>
</dbReference>
<dbReference type="FunFam" id="3.40.309.10:FF:000005">
    <property type="entry name" value="1-pyrroline-5-carboxylate dehydrogenase 1"/>
    <property type="match status" value="1"/>
</dbReference>
<evidence type="ECO:0000256" key="7">
    <source>
        <dbReference type="PROSITE-ProRule" id="PRU10007"/>
    </source>
</evidence>
<dbReference type="GO" id="GO:0003842">
    <property type="term" value="F:L-glutamate gamma-semialdehyde dehydrogenase activity"/>
    <property type="evidence" value="ECO:0007669"/>
    <property type="project" value="UniProtKB-UniRule"/>
</dbReference>
<protein>
    <recommendedName>
        <fullName evidence="5">Bifunctional protein PutA</fullName>
    </recommendedName>
    <domain>
        <recommendedName>
            <fullName evidence="5">Proline dehydrogenase</fullName>
            <ecNumber evidence="5">1.5.5.2</ecNumber>
        </recommendedName>
        <alternativeName>
            <fullName evidence="5">Proline oxidase</fullName>
        </alternativeName>
    </domain>
    <domain>
        <recommendedName>
            <fullName evidence="5">Delta-1-pyrroline-5-carboxylate dehydrogenase</fullName>
            <shortName evidence="5">P5C dehydrogenase</shortName>
            <ecNumber evidence="5">1.2.1.88</ecNumber>
        </recommendedName>
        <alternativeName>
            <fullName evidence="5">L-glutamate gamma-semialdehyde dehydrogenase</fullName>
        </alternativeName>
    </domain>
</protein>
<evidence type="ECO:0000256" key="8">
    <source>
        <dbReference type="RuleBase" id="RU003345"/>
    </source>
</evidence>
<evidence type="ECO:0000259" key="11">
    <source>
        <dbReference type="Pfam" id="PF01619"/>
    </source>
</evidence>
<dbReference type="EC" id="1.5.5.2" evidence="5"/>
<evidence type="ECO:0000259" key="12">
    <source>
        <dbReference type="Pfam" id="PF14850"/>
    </source>
</evidence>
<comment type="cofactor">
    <cofactor evidence="5">
        <name>FAD</name>
        <dbReference type="ChEBI" id="CHEBI:57692"/>
    </cofactor>
</comment>
<dbReference type="InterPro" id="IPR024089">
    <property type="entry name" value="PRODH_PutA_dom_I/II"/>
</dbReference>
<dbReference type="Gene3D" id="3.20.20.220">
    <property type="match status" value="1"/>
</dbReference>
<dbReference type="InterPro" id="IPR016162">
    <property type="entry name" value="Ald_DH_N"/>
</dbReference>